<accession>A0A1G9Y956</accession>
<dbReference type="InterPro" id="IPR036291">
    <property type="entry name" value="NAD(P)-bd_dom_sf"/>
</dbReference>
<sequence>METLNRSITGVVNRYPEKVLQFGEGNFLRAFADWQIQEMNEKADFNGSVVVVQPRGSGKIERLNRQDGLFTLYLQGIKEGHEVNEHLVVDSISRGINLDQDYDQYLKLAESDKLRFVISNTTEAGIRFNENARLEDRPQEGFPAKLTAFLYHRFQRFNGDFSMGCVLIPCELIENNGPELKKVVLQYAKHWNLEPAFVEWLHEANTFCSSLVDRIVPGYPKDSDDEKEAELGYRDELMVVSEQYYLFVIEGPEWLKNELPFQKAGLNSFIVDDLTAYRERKVRILNGAHTAMLPVCYLYGLDTVSQSVNDEVTGAFVKELIAEEIIPAMKYSEEEMKAYAQDVLERFRNPYIHHFLSSLALNAVSKFNARNVPTLVDYVKKKQELPQRITFSLSALFYFYKGKRGEEDIPLDDSPEIIEEFKELWQKVDSKELQLTAFVQNILSKEQWWGRDLSSISGLTTAVAEHLKLIEDKGMKAALLEVNAAFTK</sequence>
<organism evidence="6 7">
    <name type="scientific">Fictibacillus solisalsi</name>
    <dbReference type="NCBI Taxonomy" id="459525"/>
    <lineage>
        <taxon>Bacteria</taxon>
        <taxon>Bacillati</taxon>
        <taxon>Bacillota</taxon>
        <taxon>Bacilli</taxon>
        <taxon>Bacillales</taxon>
        <taxon>Fictibacillaceae</taxon>
        <taxon>Fictibacillus</taxon>
    </lineage>
</organism>
<dbReference type="GO" id="GO:0019698">
    <property type="term" value="P:D-galacturonate catabolic process"/>
    <property type="evidence" value="ECO:0007669"/>
    <property type="project" value="TreeGrafter"/>
</dbReference>
<keyword evidence="7" id="KW-1185">Reference proteome</keyword>
<dbReference type="SUPFAM" id="SSF51735">
    <property type="entry name" value="NAD(P)-binding Rossmann-fold domains"/>
    <property type="match status" value="1"/>
</dbReference>
<proteinExistence type="predicted"/>
<reference evidence="7" key="1">
    <citation type="submission" date="2016-10" db="EMBL/GenBank/DDBJ databases">
        <authorList>
            <person name="Varghese N."/>
            <person name="Submissions S."/>
        </authorList>
    </citation>
    <scope>NUCLEOTIDE SEQUENCE [LARGE SCALE GENOMIC DNA]</scope>
    <source>
        <strain evidence="7">CGMCC 1.6854</strain>
    </source>
</reference>
<evidence type="ECO:0000256" key="2">
    <source>
        <dbReference type="ARBA" id="ARBA00023027"/>
    </source>
</evidence>
<dbReference type="AlphaFoldDB" id="A0A1G9Y956"/>
<dbReference type="InterPro" id="IPR013131">
    <property type="entry name" value="Mannitol_DH_N"/>
</dbReference>
<protein>
    <submittedName>
        <fullName evidence="6">Tagaturonate reductase</fullName>
    </submittedName>
</protein>
<name>A0A1G9Y956_9BACL</name>
<evidence type="ECO:0000259" key="4">
    <source>
        <dbReference type="Pfam" id="PF01232"/>
    </source>
</evidence>
<evidence type="ECO:0000313" key="6">
    <source>
        <dbReference type="EMBL" id="SDN05642.1"/>
    </source>
</evidence>
<evidence type="ECO:0000256" key="3">
    <source>
        <dbReference type="ARBA" id="ARBA00048615"/>
    </source>
</evidence>
<dbReference type="Pfam" id="PF01232">
    <property type="entry name" value="Mannitol_dh"/>
    <property type="match status" value="1"/>
</dbReference>
<dbReference type="STRING" id="459525.SAMN04488137_3282"/>
<dbReference type="NCBIfam" id="NF002969">
    <property type="entry name" value="PRK03643.1"/>
    <property type="match status" value="1"/>
</dbReference>
<dbReference type="Proteomes" id="UP000199544">
    <property type="component" value="Unassembled WGS sequence"/>
</dbReference>
<dbReference type="GO" id="GO:0019592">
    <property type="term" value="P:mannitol catabolic process"/>
    <property type="evidence" value="ECO:0007669"/>
    <property type="project" value="TreeGrafter"/>
</dbReference>
<evidence type="ECO:0000259" key="5">
    <source>
        <dbReference type="Pfam" id="PF08125"/>
    </source>
</evidence>
<dbReference type="GO" id="GO:0005829">
    <property type="term" value="C:cytosol"/>
    <property type="evidence" value="ECO:0007669"/>
    <property type="project" value="TreeGrafter"/>
</dbReference>
<dbReference type="Gene3D" id="1.10.1040.10">
    <property type="entry name" value="N-(1-d-carboxylethyl)-l-norvaline Dehydrogenase, domain 2"/>
    <property type="match status" value="1"/>
</dbReference>
<evidence type="ECO:0000256" key="1">
    <source>
        <dbReference type="ARBA" id="ARBA00023002"/>
    </source>
</evidence>
<dbReference type="OrthoDB" id="9768714at2"/>
<dbReference type="InterPro" id="IPR008927">
    <property type="entry name" value="6-PGluconate_DH-like_C_sf"/>
</dbReference>
<dbReference type="RefSeq" id="WP_090236012.1">
    <property type="nucleotide sequence ID" value="NZ_FNHW01000001.1"/>
</dbReference>
<evidence type="ECO:0000313" key="7">
    <source>
        <dbReference type="Proteomes" id="UP000199544"/>
    </source>
</evidence>
<dbReference type="Pfam" id="PF08125">
    <property type="entry name" value="Mannitol_dh_C"/>
    <property type="match status" value="1"/>
</dbReference>
<keyword evidence="1" id="KW-0560">Oxidoreductase</keyword>
<gene>
    <name evidence="6" type="ORF">SAMN04488137_3282</name>
</gene>
<comment type="catalytic activity">
    <reaction evidence="3">
        <text>D-mannitol 1-phosphate + NAD(+) = beta-D-fructose 6-phosphate + NADH + H(+)</text>
        <dbReference type="Rhea" id="RHEA:19661"/>
        <dbReference type="ChEBI" id="CHEBI:15378"/>
        <dbReference type="ChEBI" id="CHEBI:57540"/>
        <dbReference type="ChEBI" id="CHEBI:57634"/>
        <dbReference type="ChEBI" id="CHEBI:57945"/>
        <dbReference type="ChEBI" id="CHEBI:61381"/>
        <dbReference type="EC" id="1.1.1.17"/>
    </reaction>
</comment>
<keyword evidence="2" id="KW-0520">NAD</keyword>
<dbReference type="Gene3D" id="3.40.50.720">
    <property type="entry name" value="NAD(P)-binding Rossmann-like Domain"/>
    <property type="match status" value="1"/>
</dbReference>
<dbReference type="InterPro" id="IPR013328">
    <property type="entry name" value="6PGD_dom2"/>
</dbReference>
<dbReference type="SUPFAM" id="SSF48179">
    <property type="entry name" value="6-phosphogluconate dehydrogenase C-terminal domain-like"/>
    <property type="match status" value="1"/>
</dbReference>
<feature type="domain" description="Mannitol dehydrogenase N-terminal" evidence="4">
    <location>
        <begin position="18"/>
        <end position="261"/>
    </location>
</feature>
<dbReference type="PANTHER" id="PTHR30524">
    <property type="entry name" value="MANNITOL-1-PHOSPHATE 5-DEHYDROGENASE"/>
    <property type="match status" value="1"/>
</dbReference>
<dbReference type="GO" id="GO:0009026">
    <property type="term" value="F:tagaturonate reductase activity"/>
    <property type="evidence" value="ECO:0007669"/>
    <property type="project" value="TreeGrafter"/>
</dbReference>
<dbReference type="PANTHER" id="PTHR30524:SF0">
    <property type="entry name" value="ALTRONATE OXIDOREDUCTASE-RELATED"/>
    <property type="match status" value="1"/>
</dbReference>
<dbReference type="InterPro" id="IPR013118">
    <property type="entry name" value="Mannitol_DH_C"/>
</dbReference>
<dbReference type="EMBL" id="FNHW01000001">
    <property type="protein sequence ID" value="SDN05642.1"/>
    <property type="molecule type" value="Genomic_DNA"/>
</dbReference>
<dbReference type="GO" id="GO:0008926">
    <property type="term" value="F:mannitol-1-phosphate 5-dehydrogenase activity"/>
    <property type="evidence" value="ECO:0007669"/>
    <property type="project" value="UniProtKB-EC"/>
</dbReference>
<feature type="domain" description="Mannitol dehydrogenase C-terminal" evidence="5">
    <location>
        <begin position="273"/>
        <end position="468"/>
    </location>
</feature>